<dbReference type="AlphaFoldDB" id="A0A8T2YQR1"/>
<dbReference type="InterPro" id="IPR022175">
    <property type="entry name" value="BCAS3_dom"/>
</dbReference>
<dbReference type="InterPro" id="IPR001680">
    <property type="entry name" value="WD40_rpt"/>
</dbReference>
<protein>
    <recommendedName>
        <fullName evidence="7">Autophagy-related protein 18h</fullName>
    </recommendedName>
</protein>
<evidence type="ECO:0000259" key="4">
    <source>
        <dbReference type="Pfam" id="PF21034"/>
    </source>
</evidence>
<keyword evidence="6" id="KW-1185">Reference proteome</keyword>
<name>A0A8T2YQR1_POPDE</name>
<dbReference type="GO" id="GO:0042594">
    <property type="term" value="P:response to starvation"/>
    <property type="evidence" value="ECO:0007669"/>
    <property type="project" value="TreeGrafter"/>
</dbReference>
<sequence>MKNNSNKGESNSSSSHNNSKNNRFIPNSLKFISSCIKTASSGVRSASASVAASVSGDHHDHKDQVLWASFDKLELGPGSLRNVLLLGYSSGFQVIDVEDASNITELVSRRDDPVTFLQMQPLPAKSEGCEGEGYRASHPLLLVVACDESKSSGPILSGRDGFNEPHMGNVAISPTIVRFYSLRSHNYVHVLRFRSTVYMVRSSRRIVAVGLATQIYCFDALTFENKFSVLTYPVPQLGGQGMVGVNIGYGPMAVGPRWLAYASDNPLVLNTGRLSPQSLTPLGVSPSSSPGSGSLVARYAMESSKQLATGLINLGDMGYKTLSRYCHDLMPDGSSSPVSSNSSWKVGRGATNSADTDTAGMVVVKDFVSRAVISQFRAHTSPISALCFDPSGTLLVTASIHGNNINIFRIMPSCSQSGQGAKNYDWSSSHVHLYKLHRGITPAIIQDICFSHYSQWIAIVSSRGTCHIFVLSPFGGENVLQIHNSHVDGPTLSPVVSLPWWSTPSFLVNQHSFSSSPPSPVTLSVVSRIKNNNSGWLNTVSNATSSAAGKASIPSGAIAAVFHSCVRQDSQSAHLRKVNSLEHLMVYTPCGHVVQYKLLSSVGGEPSEIASRNGPASSVHMQDEELRVNVESIQWWDVCRRADWPEREECISGITRRGQETKETVMDTSDGEDDGIAHSQLVMSHEPSHWYLSNAEVQMSFWRIPLWQKSKMYFYAMSHLGPKEENISEDQTGQEIEIEKVPVHEVEIRRKDLLPVFDHFHRSPEWSERGLGDVRYSSSSSESRGVKESEDAVISHSELVSPDSAPSSDGGSSTKFYPSTLQAANSNAGEGGISMLASPILYESSIIKDICSVSFKQAQIDASPSENSNFVNSNVTSLTNDPHTAGRMIAKEVQSSESGVTSEASNLSSIRSDLSMNIVDEGPANYSPDFELFFQEGYCKVSELNECQESTEVLAFVDNSSSPCDVDKSEEDGDNDDMLGGVFSFSEEGVDVRFPVFKFCLVQAALPYNSICSAKIDTRSEIILADILRPVQMPGFCPSNSHNPLSQKKARITCIAVCKTLKILHHCAGGAADLHGVADGISQAGVCAC</sequence>
<accession>A0A8T2YQR1</accession>
<organism evidence="5 6">
    <name type="scientific">Populus deltoides</name>
    <name type="common">Eastern poplar</name>
    <name type="synonym">Eastern cottonwood</name>
    <dbReference type="NCBI Taxonomy" id="3696"/>
    <lineage>
        <taxon>Eukaryota</taxon>
        <taxon>Viridiplantae</taxon>
        <taxon>Streptophyta</taxon>
        <taxon>Embryophyta</taxon>
        <taxon>Tracheophyta</taxon>
        <taxon>Spermatophyta</taxon>
        <taxon>Magnoliopsida</taxon>
        <taxon>eudicotyledons</taxon>
        <taxon>Gunneridae</taxon>
        <taxon>Pentapetalae</taxon>
        <taxon>rosids</taxon>
        <taxon>fabids</taxon>
        <taxon>Malpighiales</taxon>
        <taxon>Salicaceae</taxon>
        <taxon>Saliceae</taxon>
        <taxon>Populus</taxon>
    </lineage>
</organism>
<dbReference type="SMART" id="SM00320">
    <property type="entry name" value="WD40"/>
    <property type="match status" value="2"/>
</dbReference>
<dbReference type="Pfam" id="PF12490">
    <property type="entry name" value="BCAS3"/>
    <property type="match status" value="1"/>
</dbReference>
<evidence type="ECO:0000259" key="3">
    <source>
        <dbReference type="Pfam" id="PF12490"/>
    </source>
</evidence>
<dbReference type="PANTHER" id="PTHR13268:SF12">
    <property type="entry name" value="AUTOPHAGY-RELATED PROTEIN 18H"/>
    <property type="match status" value="1"/>
</dbReference>
<dbReference type="GO" id="GO:0006914">
    <property type="term" value="P:autophagy"/>
    <property type="evidence" value="ECO:0007669"/>
    <property type="project" value="InterPro"/>
</dbReference>
<evidence type="ECO:0000256" key="2">
    <source>
        <dbReference type="SAM" id="MobiDB-lite"/>
    </source>
</evidence>
<gene>
    <name evidence="5" type="ORF">H0E87_009797</name>
</gene>
<feature type="domain" description="BCAS3" evidence="3">
    <location>
        <begin position="619"/>
        <end position="758"/>
    </location>
</feature>
<proteinExistence type="predicted"/>
<evidence type="ECO:0000256" key="1">
    <source>
        <dbReference type="ARBA" id="ARBA00004329"/>
    </source>
</evidence>
<dbReference type="InterPro" id="IPR045142">
    <property type="entry name" value="BCAS3-like"/>
</dbReference>
<dbReference type="SUPFAM" id="SSF50978">
    <property type="entry name" value="WD40 repeat-like"/>
    <property type="match status" value="1"/>
</dbReference>
<feature type="region of interest" description="Disordered" evidence="2">
    <location>
        <begin position="771"/>
        <end position="816"/>
    </location>
</feature>
<dbReference type="InterPro" id="IPR036322">
    <property type="entry name" value="WD40_repeat_dom_sf"/>
</dbReference>
<evidence type="ECO:0008006" key="7">
    <source>
        <dbReference type="Google" id="ProtNLM"/>
    </source>
</evidence>
<feature type="domain" description="BCAS3 WD40" evidence="4">
    <location>
        <begin position="83"/>
        <end position="485"/>
    </location>
</feature>
<dbReference type="EMBL" id="JACEGQ020000005">
    <property type="protein sequence ID" value="KAH8507400.1"/>
    <property type="molecule type" value="Genomic_DNA"/>
</dbReference>
<dbReference type="GO" id="GO:0000407">
    <property type="term" value="C:phagophore assembly site"/>
    <property type="evidence" value="ECO:0007669"/>
    <property type="project" value="UniProtKB-SubCell"/>
</dbReference>
<reference evidence="5" key="1">
    <citation type="journal article" date="2021" name="J. Hered.">
        <title>Genome Assembly of Salicaceae Populus deltoides (Eastern Cottonwood) I-69 Based on Nanopore Sequencing and Hi-C Technologies.</title>
        <authorList>
            <person name="Bai S."/>
            <person name="Wu H."/>
            <person name="Zhang J."/>
            <person name="Pan Z."/>
            <person name="Zhao W."/>
            <person name="Li Z."/>
            <person name="Tong C."/>
        </authorList>
    </citation>
    <scope>NUCLEOTIDE SEQUENCE</scope>
    <source>
        <tissue evidence="5">Leaf</tissue>
    </source>
</reference>
<feature type="region of interest" description="Disordered" evidence="2">
    <location>
        <begin position="1"/>
        <end position="22"/>
    </location>
</feature>
<comment type="caution">
    <text evidence="5">The sequence shown here is derived from an EMBL/GenBank/DDBJ whole genome shotgun (WGS) entry which is preliminary data.</text>
</comment>
<dbReference type="Gene3D" id="2.130.10.10">
    <property type="entry name" value="YVTN repeat-like/Quinoprotein amine dehydrogenase"/>
    <property type="match status" value="1"/>
</dbReference>
<dbReference type="FunFam" id="2.130.10.10:FF:000782">
    <property type="entry name" value="Autophagy-related protein 18h"/>
    <property type="match status" value="1"/>
</dbReference>
<dbReference type="Proteomes" id="UP000807159">
    <property type="component" value="Chromosome 5"/>
</dbReference>
<dbReference type="Pfam" id="PF21034">
    <property type="entry name" value="BCAS3_WD40"/>
    <property type="match status" value="1"/>
</dbReference>
<evidence type="ECO:0000313" key="5">
    <source>
        <dbReference type="EMBL" id="KAH8507400.1"/>
    </source>
</evidence>
<comment type="subcellular location">
    <subcellularLocation>
        <location evidence="1">Preautophagosomal structure</location>
    </subcellularLocation>
</comment>
<dbReference type="PANTHER" id="PTHR13268">
    <property type="entry name" value="BREAST CARCINOMA AMPLIFIED SEQUENCE 3"/>
    <property type="match status" value="1"/>
</dbReference>
<evidence type="ECO:0000313" key="6">
    <source>
        <dbReference type="Proteomes" id="UP000807159"/>
    </source>
</evidence>
<dbReference type="InterPro" id="IPR048382">
    <property type="entry name" value="BCAS3_WD40"/>
</dbReference>
<dbReference type="InterPro" id="IPR015943">
    <property type="entry name" value="WD40/YVTN_repeat-like_dom_sf"/>
</dbReference>
<feature type="compositionally biased region" description="Low complexity" evidence="2">
    <location>
        <begin position="801"/>
        <end position="813"/>
    </location>
</feature>